<dbReference type="PANTHER" id="PTHR33295:SF8">
    <property type="entry name" value="AAA+ ATPASE DOMAIN-CONTAINING PROTEIN"/>
    <property type="match status" value="1"/>
</dbReference>
<dbReference type="SUPFAM" id="SSF52540">
    <property type="entry name" value="P-loop containing nucleoside triphosphate hydrolases"/>
    <property type="match status" value="1"/>
</dbReference>
<dbReference type="PANTHER" id="PTHR33295">
    <property type="entry name" value="ATPASE"/>
    <property type="match status" value="1"/>
</dbReference>
<dbReference type="InterPro" id="IPR041682">
    <property type="entry name" value="AAA_14"/>
</dbReference>
<keyword evidence="3" id="KW-0067">ATP-binding</keyword>
<evidence type="ECO:0000313" key="4">
    <source>
        <dbReference type="Proteomes" id="UP000319335"/>
    </source>
</evidence>
<keyword evidence="3" id="KW-0547">Nucleotide-binding</keyword>
<protein>
    <submittedName>
        <fullName evidence="3">ATP-binding protein</fullName>
    </submittedName>
</protein>
<sequence length="441" mass="51912">MNIKEKLKNAIIDWHERDLPSLQRRGYKLDLNTPHVNDIVGVRRCGKTFYMYQLIQELIEQGVPKSNILHLNLDDDRLQPINGNELQLLIETFRELQDTKNSSNDGRLYLFLDEVQSYPSWERWVKGVYDRKQNVKIVISGSNASLLSQDISTLLTGRHLSTRMFPFSFAEFLEYHSIDYNLKTLPYSEDRIVVKKMFNEYLVNGGFPETIVYPSIQHHELLQSYFDDIIYRDIISRYGIRNPQVFKDLALFCISNIAKPHTYNSLRRLFANFSSLSTDSLINYINYLEDAFLLFSVSHYDESLKQQMSKPRKLYCIDNGMINAVSFKLSSDTGRLYENMVFIHLLRSNQEVYYWQNQKGHEVDFVTKKGLEPTQLIQVCYNLSDPETKERELNGLLAGMKNFKMNEGLIITSDEFGEEEIEGKKVRYVPLWYWMLEYEFE</sequence>
<name>A0A7Z8KP88_9EURY</name>
<dbReference type="AlphaFoldDB" id="A0A7Z8KP88"/>
<reference evidence="3 4" key="1">
    <citation type="submission" date="2019-06" db="EMBL/GenBank/DDBJ databases">
        <title>Draft genome sequence of Methanolobus vulcani B1d.</title>
        <authorList>
            <person name="Creighbaum A.J."/>
            <person name="Ticak T."/>
            <person name="Hariraju D."/>
            <person name="Arivett B.A."/>
            <person name="Ferguson D.J.Jr."/>
        </authorList>
    </citation>
    <scope>NUCLEOTIDE SEQUENCE [LARGE SCALE GENOMIC DNA]</scope>
    <source>
        <strain evidence="3 4">B1d</strain>
    </source>
</reference>
<dbReference type="GO" id="GO:0005524">
    <property type="term" value="F:ATP binding"/>
    <property type="evidence" value="ECO:0007669"/>
    <property type="project" value="UniProtKB-KW"/>
</dbReference>
<dbReference type="Pfam" id="PF13173">
    <property type="entry name" value="AAA_14"/>
    <property type="match status" value="1"/>
</dbReference>
<organism evidence="3 4">
    <name type="scientific">Methanolobus vulcani</name>
    <dbReference type="NCBI Taxonomy" id="38026"/>
    <lineage>
        <taxon>Archaea</taxon>
        <taxon>Methanobacteriati</taxon>
        <taxon>Methanobacteriota</taxon>
        <taxon>Stenosarchaea group</taxon>
        <taxon>Methanomicrobia</taxon>
        <taxon>Methanosarcinales</taxon>
        <taxon>Methanosarcinaceae</taxon>
        <taxon>Methanolobus</taxon>
    </lineage>
</organism>
<dbReference type="InterPro" id="IPR027417">
    <property type="entry name" value="P-loop_NTPase"/>
</dbReference>
<comment type="caution">
    <text evidence="3">The sequence shown here is derived from an EMBL/GenBank/DDBJ whole genome shotgun (WGS) entry which is preliminary data.</text>
</comment>
<dbReference type="EMBL" id="VIAQ01000012">
    <property type="protein sequence ID" value="TQD26309.1"/>
    <property type="molecule type" value="Genomic_DNA"/>
</dbReference>
<feature type="domain" description="AAA" evidence="1">
    <location>
        <begin position="38"/>
        <end position="173"/>
    </location>
</feature>
<dbReference type="Pfam" id="PF13635">
    <property type="entry name" value="DUF4143"/>
    <property type="match status" value="1"/>
</dbReference>
<gene>
    <name evidence="3" type="ORF">FKV42_06050</name>
</gene>
<accession>A0A7Z8KP88</accession>
<feature type="domain" description="DUF4143" evidence="2">
    <location>
        <begin position="232"/>
        <end position="381"/>
    </location>
</feature>
<evidence type="ECO:0000259" key="2">
    <source>
        <dbReference type="Pfam" id="PF13635"/>
    </source>
</evidence>
<proteinExistence type="predicted"/>
<dbReference type="InterPro" id="IPR025420">
    <property type="entry name" value="DUF4143"/>
</dbReference>
<dbReference type="Gene3D" id="3.40.50.300">
    <property type="entry name" value="P-loop containing nucleotide triphosphate hydrolases"/>
    <property type="match status" value="1"/>
</dbReference>
<dbReference type="OrthoDB" id="371918at2157"/>
<keyword evidence="4" id="KW-1185">Reference proteome</keyword>
<evidence type="ECO:0000313" key="3">
    <source>
        <dbReference type="EMBL" id="TQD26309.1"/>
    </source>
</evidence>
<dbReference type="Proteomes" id="UP000319335">
    <property type="component" value="Unassembled WGS sequence"/>
</dbReference>
<dbReference type="RefSeq" id="WP_154809344.1">
    <property type="nucleotide sequence ID" value="NZ_VIAQ01000012.1"/>
</dbReference>
<evidence type="ECO:0000259" key="1">
    <source>
        <dbReference type="Pfam" id="PF13173"/>
    </source>
</evidence>